<keyword evidence="4" id="KW-0547">Nucleotide-binding</keyword>
<dbReference type="OrthoDB" id="3452254at2"/>
<dbReference type="EMBL" id="CP036402">
    <property type="protein sequence ID" value="QBI19897.1"/>
    <property type="molecule type" value="Genomic_DNA"/>
</dbReference>
<organism evidence="11 12">
    <name type="scientific">Egibacter rhizosphaerae</name>
    <dbReference type="NCBI Taxonomy" id="1670831"/>
    <lineage>
        <taxon>Bacteria</taxon>
        <taxon>Bacillati</taxon>
        <taxon>Actinomycetota</taxon>
        <taxon>Nitriliruptoria</taxon>
        <taxon>Egibacterales</taxon>
        <taxon>Egibacteraceae</taxon>
        <taxon>Egibacter</taxon>
    </lineage>
</organism>
<dbReference type="GO" id="GO:0005886">
    <property type="term" value="C:plasma membrane"/>
    <property type="evidence" value="ECO:0007669"/>
    <property type="project" value="UniProtKB-SubCell"/>
</dbReference>
<comment type="similarity">
    <text evidence="9">Belongs to the ABC transporter superfamily. Drug exporter-1 (DrugE1) (TC 3.A.1.105) family.</text>
</comment>
<dbReference type="NCBIfam" id="TIGR01188">
    <property type="entry name" value="drrA"/>
    <property type="match status" value="1"/>
</dbReference>
<dbReference type="InterPro" id="IPR027417">
    <property type="entry name" value="P-loop_NTPase"/>
</dbReference>
<dbReference type="InterPro" id="IPR050763">
    <property type="entry name" value="ABC_transporter_ATP-binding"/>
</dbReference>
<dbReference type="InterPro" id="IPR005894">
    <property type="entry name" value="DrrA"/>
</dbReference>
<dbReference type="GO" id="GO:0005524">
    <property type="term" value="F:ATP binding"/>
    <property type="evidence" value="ECO:0007669"/>
    <property type="project" value="UniProtKB-KW"/>
</dbReference>
<reference evidence="11 12" key="1">
    <citation type="submission" date="2019-01" db="EMBL/GenBank/DDBJ databases">
        <title>Egibacter rhizosphaerae EGI 80759T.</title>
        <authorList>
            <person name="Chen D.-D."/>
            <person name="Tian Y."/>
            <person name="Jiao J.-Y."/>
            <person name="Zhang X.-T."/>
            <person name="Zhang Y.-G."/>
            <person name="Zhang Y."/>
            <person name="Xiao M."/>
            <person name="Shu W.-S."/>
            <person name="Li W.-J."/>
        </authorList>
    </citation>
    <scope>NUCLEOTIDE SEQUENCE [LARGE SCALE GENOMIC DNA]</scope>
    <source>
        <strain evidence="11 12">EGI 80759</strain>
    </source>
</reference>
<dbReference type="PROSITE" id="PS50893">
    <property type="entry name" value="ABC_TRANSPORTER_2"/>
    <property type="match status" value="1"/>
</dbReference>
<name>A0A411YFL1_9ACTN</name>
<gene>
    <name evidence="11" type="ORF">ER308_10220</name>
</gene>
<evidence type="ECO:0000313" key="11">
    <source>
        <dbReference type="EMBL" id="QBI19897.1"/>
    </source>
</evidence>
<keyword evidence="5 11" id="KW-0067">ATP-binding</keyword>
<evidence type="ECO:0000256" key="8">
    <source>
        <dbReference type="ARBA" id="ARBA00023251"/>
    </source>
</evidence>
<dbReference type="PANTHER" id="PTHR42711">
    <property type="entry name" value="ABC TRANSPORTER ATP-BINDING PROTEIN"/>
    <property type="match status" value="1"/>
</dbReference>
<dbReference type="InterPro" id="IPR003593">
    <property type="entry name" value="AAA+_ATPase"/>
</dbReference>
<protein>
    <submittedName>
        <fullName evidence="11">ATP-binding cassette domain-containing protein</fullName>
    </submittedName>
</protein>
<dbReference type="GO" id="GO:1900753">
    <property type="term" value="P:doxorubicin transport"/>
    <property type="evidence" value="ECO:0007669"/>
    <property type="project" value="InterPro"/>
</dbReference>
<dbReference type="InterPro" id="IPR003439">
    <property type="entry name" value="ABC_transporter-like_ATP-bd"/>
</dbReference>
<dbReference type="SUPFAM" id="SSF52540">
    <property type="entry name" value="P-loop containing nucleoside triphosphate hydrolases"/>
    <property type="match status" value="1"/>
</dbReference>
<dbReference type="GO" id="GO:0043215">
    <property type="term" value="P:daunorubicin transport"/>
    <property type="evidence" value="ECO:0007669"/>
    <property type="project" value="InterPro"/>
</dbReference>
<dbReference type="Proteomes" id="UP000291469">
    <property type="component" value="Chromosome"/>
</dbReference>
<dbReference type="Gene3D" id="3.40.50.300">
    <property type="entry name" value="P-loop containing nucleotide triphosphate hydrolases"/>
    <property type="match status" value="1"/>
</dbReference>
<keyword evidence="12" id="KW-1185">Reference proteome</keyword>
<keyword evidence="7" id="KW-0472">Membrane</keyword>
<evidence type="ECO:0000256" key="4">
    <source>
        <dbReference type="ARBA" id="ARBA00022741"/>
    </source>
</evidence>
<sequence>MVAPPGPGPTTPCAVRAQGLVKRYGTTTALDGLDLAVESGTVHGLLGPNGAGKTTVVRVLATLLRAEAGTAQVAGFDVHREPARVRARIGLTGQFAAVDQLLTGRENLALFGRLLHLGRRDARRRADELLAQFDLTDAADRPVREYSGGMGRRLDLAASLILDPDVLFLDEPTTGLDPRSRAAVWEAVRALAGAGTTVLLTTQYLEEADRLADRVSVIDRGLVIAEGPVDDLKQRTGAERLELVLSADDDPELAQRILERVGTTDPHYEPASRRLYVPVADGVAALVTAARDLHSAGVTPEDLGIRRPTLDDVFLQLTGHATTSAADEEVPA</sequence>
<accession>A0A411YFL1</accession>
<comment type="subcellular location">
    <subcellularLocation>
        <location evidence="1">Cell membrane</location>
        <topology evidence="1">Peripheral membrane protein</topology>
    </subcellularLocation>
</comment>
<keyword evidence="8" id="KW-0046">Antibiotic resistance</keyword>
<evidence type="ECO:0000256" key="7">
    <source>
        <dbReference type="ARBA" id="ARBA00023136"/>
    </source>
</evidence>
<evidence type="ECO:0000259" key="10">
    <source>
        <dbReference type="PROSITE" id="PS50893"/>
    </source>
</evidence>
<keyword evidence="3" id="KW-1003">Cell membrane</keyword>
<keyword evidence="6" id="KW-1278">Translocase</keyword>
<evidence type="ECO:0000256" key="9">
    <source>
        <dbReference type="ARBA" id="ARBA00049985"/>
    </source>
</evidence>
<evidence type="ECO:0000313" key="12">
    <source>
        <dbReference type="Proteomes" id="UP000291469"/>
    </source>
</evidence>
<dbReference type="SMART" id="SM00382">
    <property type="entry name" value="AAA"/>
    <property type="match status" value="1"/>
</dbReference>
<dbReference type="RefSeq" id="WP_131154894.1">
    <property type="nucleotide sequence ID" value="NZ_CP036402.1"/>
</dbReference>
<feature type="domain" description="ABC transporter" evidence="10">
    <location>
        <begin position="15"/>
        <end position="245"/>
    </location>
</feature>
<evidence type="ECO:0000256" key="2">
    <source>
        <dbReference type="ARBA" id="ARBA00022448"/>
    </source>
</evidence>
<evidence type="ECO:0000256" key="3">
    <source>
        <dbReference type="ARBA" id="ARBA00022475"/>
    </source>
</evidence>
<dbReference type="Pfam" id="PF00005">
    <property type="entry name" value="ABC_tran"/>
    <property type="match status" value="1"/>
</dbReference>
<evidence type="ECO:0000256" key="1">
    <source>
        <dbReference type="ARBA" id="ARBA00004202"/>
    </source>
</evidence>
<evidence type="ECO:0000256" key="6">
    <source>
        <dbReference type="ARBA" id="ARBA00022967"/>
    </source>
</evidence>
<dbReference type="GO" id="GO:0016887">
    <property type="term" value="F:ATP hydrolysis activity"/>
    <property type="evidence" value="ECO:0007669"/>
    <property type="project" value="InterPro"/>
</dbReference>
<keyword evidence="2" id="KW-0813">Transport</keyword>
<proteinExistence type="inferred from homology"/>
<evidence type="ECO:0000256" key="5">
    <source>
        <dbReference type="ARBA" id="ARBA00022840"/>
    </source>
</evidence>
<dbReference type="GO" id="GO:0046677">
    <property type="term" value="P:response to antibiotic"/>
    <property type="evidence" value="ECO:0007669"/>
    <property type="project" value="UniProtKB-KW"/>
</dbReference>
<dbReference type="FunFam" id="3.40.50.300:FF:000589">
    <property type="entry name" value="ABC transporter, ATP-binding subunit"/>
    <property type="match status" value="1"/>
</dbReference>
<dbReference type="AlphaFoldDB" id="A0A411YFL1"/>
<dbReference type="KEGG" id="erz:ER308_10220"/>
<dbReference type="PANTHER" id="PTHR42711:SF19">
    <property type="entry name" value="DOXORUBICIN RESISTANCE ATP-BINDING PROTEIN DRRA"/>
    <property type="match status" value="1"/>
</dbReference>